<comment type="caution">
    <text evidence="1">The sequence shown here is derived from an EMBL/GenBank/DDBJ whole genome shotgun (WGS) entry which is preliminary data.</text>
</comment>
<keyword evidence="2" id="KW-1185">Reference proteome</keyword>
<dbReference type="Proteomes" id="UP001172386">
    <property type="component" value="Unassembled WGS sequence"/>
</dbReference>
<dbReference type="EMBL" id="JAPDRQ010000060">
    <property type="protein sequence ID" value="KAJ9657711.1"/>
    <property type="molecule type" value="Genomic_DNA"/>
</dbReference>
<organism evidence="1 2">
    <name type="scientific">Neophaeococcomyces mojaviensis</name>
    <dbReference type="NCBI Taxonomy" id="3383035"/>
    <lineage>
        <taxon>Eukaryota</taxon>
        <taxon>Fungi</taxon>
        <taxon>Dikarya</taxon>
        <taxon>Ascomycota</taxon>
        <taxon>Pezizomycotina</taxon>
        <taxon>Eurotiomycetes</taxon>
        <taxon>Chaetothyriomycetidae</taxon>
        <taxon>Chaetothyriales</taxon>
        <taxon>Chaetothyriales incertae sedis</taxon>
        <taxon>Neophaeococcomyces</taxon>
    </lineage>
</organism>
<evidence type="ECO:0000313" key="2">
    <source>
        <dbReference type="Proteomes" id="UP001172386"/>
    </source>
</evidence>
<proteinExistence type="predicted"/>
<sequence length="1244" mass="138643">MANRWHPSEPYQPLEQSDNLQAHAESRGRGNGSGMPFTPLWTRRAVFITFTVCFAAMLAILEVLFRISNQNQGLATAAISQHYLWAYGPTAILTLHLALWSRVDYRVRQMTPWTSSQQGKITASDHSLFKDYLSPTVPEILYQSVTNHDFNVTASGLISNLITLLIVVSTSLFVLDSKPIDQGQQHYEVTSRFLTDIVAPAKSSLPMDIIDAVDTMHLSYPYGTTPDFAFEPFRPSANSSVGDFQQATVNVFTVDPRCEEANLRVNNWTYYWQPCYETFFGTVPSETAYVSVSVPNCTIGPWVQYDYFEDGHVGHFAFYDFDGCVETPDGSPWDRFTIGVGEAKQIGSAGPVPTSANCTYNRTSARVEVLRSKQWICQPSVSIQQGNVTYNATDLALGGLPNITLDRNATQVNLSRYLAQNLWQTPFNIDPSSSFHADVPPLLKPFTVKQPSMYDNLIRILRSAPSNSTVDDLLNSDLFSTLAQNHYKRLMVQAVHAGMMDADHRIVPGTTVANEDRLVLREFTVRFMQGCLAVIVVLTLYILFMLPGTIHVPYDTSRLAGLGLLMSSQPEIMAFFVKTGYMNVENMRKELLRRLAGNLSDLQNDVFHSDYRDRQTDSNGPSHRRLAVSWWRPIPITRSSRLSISVLVIAIVITLQVLLIYSKRQQGLADVVLEGNQHLAWSIIPAAVMAAIAIYFRALSSTHKMFAPYHQLRTQLRCHGRPLFTNYLTSTEPEVVYHSLRYRQWAVAFMSFAAILSTFLTIIIAGIWSPEPIPATRQVTILTKSSFNKTSLDDGTTGNSAFISGLILGANLSYPQWTYQNLALTSIDMDPSVRQLVTDDAQMSLELDLPALSSLLNCTIYTESQIPSLTFYPTFDGYGTHGDPKPRGMFLKMPGPVSCAGNSTVTFTPGTGYDIPGWATFFNNTLPGCPTWNYFWGRQDPPAEPKDTAYNATYVRALSCYEAIEEVQVSTNLNLPSLSIDTNQPPTVLLNTTKSSIYSTDVIKYPYPILPQLNNTNSSGSGFWAMINYKFGLVASDFGKPEKVDEIVDAIKSVHGIIRAQQYNAALRTPVEANSGSAPFNIPATLVSPQRHRLVQNATTTHVLCGILAAMLICAGLASWFMRTNYVLPKNPCSIAAMISLLADSNIFADDSLMQELEDRIQRRKDGTGRALDHTRFQMGWFDGKPGQDRVFTINALPHGSESQWYQHRRDSSANLEVLIPLADTDRSFSSTIALQDRGLTDRR</sequence>
<reference evidence="1" key="1">
    <citation type="submission" date="2022-10" db="EMBL/GenBank/DDBJ databases">
        <title>Culturing micro-colonial fungi from biological soil crusts in the Mojave desert and describing Neophaeococcomyces mojavensis, and introducing the new genera and species Taxawa tesnikishii.</title>
        <authorList>
            <person name="Kurbessoian T."/>
            <person name="Stajich J.E."/>
        </authorList>
    </citation>
    <scope>NUCLEOTIDE SEQUENCE</scope>
    <source>
        <strain evidence="1">JES_112</strain>
    </source>
</reference>
<accession>A0ACC3A9F7</accession>
<evidence type="ECO:0000313" key="1">
    <source>
        <dbReference type="EMBL" id="KAJ9657711.1"/>
    </source>
</evidence>
<protein>
    <submittedName>
        <fullName evidence="1">Uncharacterized protein</fullName>
    </submittedName>
</protein>
<name>A0ACC3A9F7_9EURO</name>
<gene>
    <name evidence="1" type="ORF">H2198_004126</name>
</gene>